<evidence type="ECO:0000313" key="1">
    <source>
        <dbReference type="EMBL" id="ELR22713.1"/>
    </source>
</evidence>
<reference evidence="1 2" key="1">
    <citation type="journal article" date="2013" name="Genome Biol.">
        <title>Genome of Acanthamoeba castellanii highlights extensive lateral gene transfer and early evolution of tyrosine kinase signaling.</title>
        <authorList>
            <person name="Clarke M."/>
            <person name="Lohan A.J."/>
            <person name="Liu B."/>
            <person name="Lagkouvardos I."/>
            <person name="Roy S."/>
            <person name="Zafar N."/>
            <person name="Bertelli C."/>
            <person name="Schilde C."/>
            <person name="Kianianmomeni A."/>
            <person name="Burglin T.R."/>
            <person name="Frech C."/>
            <person name="Turcotte B."/>
            <person name="Kopec K.O."/>
            <person name="Synnott J.M."/>
            <person name="Choo C."/>
            <person name="Paponov I."/>
            <person name="Finkler A."/>
            <person name="Soon Heng Tan C."/>
            <person name="Hutchins A.P."/>
            <person name="Weinmeier T."/>
            <person name="Rattei T."/>
            <person name="Chu J.S."/>
            <person name="Gimenez G."/>
            <person name="Irimia M."/>
            <person name="Rigden D.J."/>
            <person name="Fitzpatrick D.A."/>
            <person name="Lorenzo-Morales J."/>
            <person name="Bateman A."/>
            <person name="Chiu C.H."/>
            <person name="Tang P."/>
            <person name="Hegemann P."/>
            <person name="Fromm H."/>
            <person name="Raoult D."/>
            <person name="Greub G."/>
            <person name="Miranda-Saavedra D."/>
            <person name="Chen N."/>
            <person name="Nash P."/>
            <person name="Ginger M.L."/>
            <person name="Horn M."/>
            <person name="Schaap P."/>
            <person name="Caler L."/>
            <person name="Loftus B."/>
        </authorList>
    </citation>
    <scope>NUCLEOTIDE SEQUENCE [LARGE SCALE GENOMIC DNA]</scope>
    <source>
        <strain evidence="1 2">Neff</strain>
    </source>
</reference>
<evidence type="ECO:0000313" key="2">
    <source>
        <dbReference type="Proteomes" id="UP000011083"/>
    </source>
</evidence>
<gene>
    <name evidence="1" type="ORF">ACA1_339360</name>
</gene>
<accession>L8HD76</accession>
<dbReference type="VEuPathDB" id="AmoebaDB:ACA1_339360"/>
<sequence length="200" mass="22817">MGLPYLTAAAHREIEKVVWEEGIRRAKAEQQKLMVDWYQSGEWQLQNLSVNGSWNTRHKSSMGTFTAVDVERSKIVHEETMLKECMQQINGKEVVITKGNYLGTLQGMECKGFCHQINWLQERGLLKNIECIAHDNNASIEKIMASNTWLAHIKVHTILSCHLKKNYEAKIKVAQGDTVALQGASKRFGRLQAYGDTNWE</sequence>
<dbReference type="EMBL" id="KB007871">
    <property type="protein sequence ID" value="ELR22713.1"/>
    <property type="molecule type" value="Genomic_DNA"/>
</dbReference>
<dbReference type="Proteomes" id="UP000011083">
    <property type="component" value="Unassembled WGS sequence"/>
</dbReference>
<proteinExistence type="predicted"/>
<dbReference type="RefSeq" id="XP_004351270.1">
    <property type="nucleotide sequence ID" value="XM_004351218.1"/>
</dbReference>
<keyword evidence="2" id="KW-1185">Reference proteome</keyword>
<dbReference type="KEGG" id="acan:ACA1_339360"/>
<organism evidence="1 2">
    <name type="scientific">Acanthamoeba castellanii (strain ATCC 30010 / Neff)</name>
    <dbReference type="NCBI Taxonomy" id="1257118"/>
    <lineage>
        <taxon>Eukaryota</taxon>
        <taxon>Amoebozoa</taxon>
        <taxon>Discosea</taxon>
        <taxon>Longamoebia</taxon>
        <taxon>Centramoebida</taxon>
        <taxon>Acanthamoebidae</taxon>
        <taxon>Acanthamoeba</taxon>
    </lineage>
</organism>
<dbReference type="GeneID" id="14923670"/>
<protein>
    <submittedName>
        <fullName evidence="1">Uncharacterized protein</fullName>
    </submittedName>
</protein>
<dbReference type="AlphaFoldDB" id="L8HD76"/>
<name>L8HD76_ACACF</name>